<dbReference type="RefSeq" id="WP_150619072.1">
    <property type="nucleotide sequence ID" value="NZ_CABPSM010000001.1"/>
</dbReference>
<keyword evidence="3 6" id="KW-0812">Transmembrane</keyword>
<feature type="transmembrane region" description="Helical" evidence="6">
    <location>
        <begin position="155"/>
        <end position="176"/>
    </location>
</feature>
<evidence type="ECO:0000256" key="3">
    <source>
        <dbReference type="ARBA" id="ARBA00022692"/>
    </source>
</evidence>
<dbReference type="InterPro" id="IPR020846">
    <property type="entry name" value="MFS_dom"/>
</dbReference>
<proteinExistence type="predicted"/>
<keyword evidence="2" id="KW-0813">Transport</keyword>
<dbReference type="PROSITE" id="PS50850">
    <property type="entry name" value="MFS"/>
    <property type="match status" value="1"/>
</dbReference>
<dbReference type="InterPro" id="IPR011701">
    <property type="entry name" value="MFS"/>
</dbReference>
<evidence type="ECO:0000256" key="4">
    <source>
        <dbReference type="ARBA" id="ARBA00022989"/>
    </source>
</evidence>
<feature type="transmembrane region" description="Helical" evidence="6">
    <location>
        <begin position="314"/>
        <end position="336"/>
    </location>
</feature>
<dbReference type="EMBL" id="CABPSM010000001">
    <property type="protein sequence ID" value="VVD69920.1"/>
    <property type="molecule type" value="Genomic_DNA"/>
</dbReference>
<feature type="transmembrane region" description="Helical" evidence="6">
    <location>
        <begin position="26"/>
        <end position="48"/>
    </location>
</feature>
<feature type="transmembrane region" description="Helical" evidence="6">
    <location>
        <begin position="348"/>
        <end position="365"/>
    </location>
</feature>
<evidence type="ECO:0000256" key="5">
    <source>
        <dbReference type="ARBA" id="ARBA00023136"/>
    </source>
</evidence>
<feature type="transmembrane region" description="Helical" evidence="6">
    <location>
        <begin position="213"/>
        <end position="233"/>
    </location>
</feature>
<organism evidence="8 9">
    <name type="scientific">Pandoraea horticolens</name>
    <dbReference type="NCBI Taxonomy" id="2508298"/>
    <lineage>
        <taxon>Bacteria</taxon>
        <taxon>Pseudomonadati</taxon>
        <taxon>Pseudomonadota</taxon>
        <taxon>Betaproteobacteria</taxon>
        <taxon>Burkholderiales</taxon>
        <taxon>Burkholderiaceae</taxon>
        <taxon>Pandoraea</taxon>
    </lineage>
</organism>
<dbReference type="SUPFAM" id="SSF103473">
    <property type="entry name" value="MFS general substrate transporter"/>
    <property type="match status" value="2"/>
</dbReference>
<feature type="transmembrane region" description="Helical" evidence="6">
    <location>
        <begin position="418"/>
        <end position="435"/>
    </location>
</feature>
<gene>
    <name evidence="8" type="ORF">PHO31112_00551</name>
</gene>
<feature type="transmembrane region" description="Helical" evidence="6">
    <location>
        <begin position="92"/>
        <end position="111"/>
    </location>
</feature>
<evidence type="ECO:0000313" key="9">
    <source>
        <dbReference type="Proteomes" id="UP000343317"/>
    </source>
</evidence>
<feature type="transmembrane region" description="Helical" evidence="6">
    <location>
        <begin position="441"/>
        <end position="463"/>
    </location>
</feature>
<feature type="transmembrane region" description="Helical" evidence="6">
    <location>
        <begin position="117"/>
        <end position="135"/>
    </location>
</feature>
<feature type="transmembrane region" description="Helical" evidence="6">
    <location>
        <begin position="280"/>
        <end position="302"/>
    </location>
</feature>
<evidence type="ECO:0000256" key="1">
    <source>
        <dbReference type="ARBA" id="ARBA00004141"/>
    </source>
</evidence>
<evidence type="ECO:0000313" key="8">
    <source>
        <dbReference type="EMBL" id="VVD69920.1"/>
    </source>
</evidence>
<dbReference type="Gene3D" id="1.20.1250.20">
    <property type="entry name" value="MFS general substrate transporter like domains"/>
    <property type="match status" value="1"/>
</dbReference>
<feature type="domain" description="Major facilitator superfamily (MFS) profile" evidence="7">
    <location>
        <begin position="26"/>
        <end position="474"/>
    </location>
</feature>
<reference evidence="8 9" key="1">
    <citation type="submission" date="2019-08" db="EMBL/GenBank/DDBJ databases">
        <authorList>
            <person name="Peeters C."/>
        </authorList>
    </citation>
    <scope>NUCLEOTIDE SEQUENCE [LARGE SCALE GENOMIC DNA]</scope>
    <source>
        <strain evidence="8 9">LMG 31112</strain>
    </source>
</reference>
<feature type="transmembrane region" description="Helical" evidence="6">
    <location>
        <begin position="371"/>
        <end position="397"/>
    </location>
</feature>
<evidence type="ECO:0000259" key="7">
    <source>
        <dbReference type="PROSITE" id="PS50850"/>
    </source>
</evidence>
<feature type="transmembrane region" description="Helical" evidence="6">
    <location>
        <begin position="239"/>
        <end position="259"/>
    </location>
</feature>
<dbReference type="Gene3D" id="1.20.1720.10">
    <property type="entry name" value="Multidrug resistance protein D"/>
    <property type="match status" value="1"/>
</dbReference>
<comment type="subcellular location">
    <subcellularLocation>
        <location evidence="1">Membrane</location>
        <topology evidence="1">Multi-pass membrane protein</topology>
    </subcellularLocation>
</comment>
<dbReference type="GO" id="GO:0016020">
    <property type="term" value="C:membrane"/>
    <property type="evidence" value="ECO:0007669"/>
    <property type="project" value="UniProtKB-SubCell"/>
</dbReference>
<protein>
    <submittedName>
        <fullName evidence="8">MFS transporter</fullName>
    </submittedName>
</protein>
<dbReference type="Proteomes" id="UP000343317">
    <property type="component" value="Unassembled WGS sequence"/>
</dbReference>
<evidence type="ECO:0000256" key="2">
    <source>
        <dbReference type="ARBA" id="ARBA00022448"/>
    </source>
</evidence>
<dbReference type="PANTHER" id="PTHR42718">
    <property type="entry name" value="MAJOR FACILITATOR SUPERFAMILY MULTIDRUG TRANSPORTER MFSC"/>
    <property type="match status" value="1"/>
</dbReference>
<dbReference type="GO" id="GO:0022857">
    <property type="term" value="F:transmembrane transporter activity"/>
    <property type="evidence" value="ECO:0007669"/>
    <property type="project" value="InterPro"/>
</dbReference>
<dbReference type="CDD" id="cd17321">
    <property type="entry name" value="MFS_MMR_MDR_like"/>
    <property type="match status" value="1"/>
</dbReference>
<dbReference type="PANTHER" id="PTHR42718:SF9">
    <property type="entry name" value="MAJOR FACILITATOR SUPERFAMILY MULTIDRUG TRANSPORTER MFSC"/>
    <property type="match status" value="1"/>
</dbReference>
<keyword evidence="4 6" id="KW-1133">Transmembrane helix</keyword>
<dbReference type="Pfam" id="PF07690">
    <property type="entry name" value="MFS_1"/>
    <property type="match status" value="2"/>
</dbReference>
<evidence type="ECO:0000256" key="6">
    <source>
        <dbReference type="SAM" id="Phobius"/>
    </source>
</evidence>
<keyword evidence="5 6" id="KW-0472">Membrane</keyword>
<sequence length="474" mass="48476">MNTDCGARSPERASAVQYDASNARRILNATCVSYVVVLLDTSIVNVALEPLAHAFDVQMTGLQWVVSAYTLLFASLLLTGGTLGDRWGAKRGYLAGLLIFMMASLGCALALSPPMLIAARALQGIGAALLVPCSLKLIHQATPDPAERARAIGRWVGLGGVALAAGPLVGGALIHWLGWRSIFLVNVPVCLAGAVMAGRIACAPPAQSGANRIDLSGLMTGMVALATLIGVLIEGHALGWTSAWIAAGAVLSALAWLALLRIEARHPHPMLPLTLFRSGVFTGSAAASMASAFVFYGLLFVVSLHFQQVRGYTALQTGTALLPMTVMVAAGSLLAGRLAGRFGPVRPVLWAFVAYAAGAIGLAFVTADVPYAFAVLPMLAIGVASGVVSPIATAPALQTVAPARAGVAAAVLNTARQAGAALGVAIFGSLAGTVPPAETGLYPALGLAAGVSLAMLPAWRLALREWGRTSPGRG</sequence>
<dbReference type="InterPro" id="IPR036259">
    <property type="entry name" value="MFS_trans_sf"/>
</dbReference>
<dbReference type="AlphaFoldDB" id="A0A5E4S2T9"/>
<feature type="transmembrane region" description="Helical" evidence="6">
    <location>
        <begin position="182"/>
        <end position="201"/>
    </location>
</feature>
<keyword evidence="9" id="KW-1185">Reference proteome</keyword>
<accession>A0A5E4S2T9</accession>
<name>A0A5E4S2T9_9BURK</name>
<feature type="transmembrane region" description="Helical" evidence="6">
    <location>
        <begin position="60"/>
        <end position="80"/>
    </location>
</feature>